<dbReference type="EMBL" id="MCGT01000015">
    <property type="protein sequence ID" value="ORX53514.1"/>
    <property type="molecule type" value="Genomic_DNA"/>
</dbReference>
<evidence type="ECO:0000313" key="3">
    <source>
        <dbReference type="EMBL" id="ORX53514.1"/>
    </source>
</evidence>
<dbReference type="PANTHER" id="PTHR13387:SF9">
    <property type="entry name" value="PROTEIN HGH1 HOMOLOG"/>
    <property type="match status" value="1"/>
</dbReference>
<name>A0A1X2GGS9_9FUNG</name>
<dbReference type="InterPro" id="IPR011989">
    <property type="entry name" value="ARM-like"/>
</dbReference>
<dbReference type="Pfam" id="PF04063">
    <property type="entry name" value="DUF383"/>
    <property type="match status" value="1"/>
</dbReference>
<evidence type="ECO:0000259" key="2">
    <source>
        <dbReference type="Pfam" id="PF04063"/>
    </source>
</evidence>
<dbReference type="STRING" id="101127.A0A1X2GGS9"/>
<dbReference type="SUPFAM" id="SSF48371">
    <property type="entry name" value="ARM repeat"/>
    <property type="match status" value="1"/>
</dbReference>
<protein>
    <submittedName>
        <fullName evidence="3">DUF383-domain-containing protein</fullName>
    </submittedName>
</protein>
<sequence>MFLVHLFISVQLVEFLHQPSLEVRAIALHHLIGFTTSSSEYQPILISKRETLCKDLKQLVQEDPITAHDALKGLINLSSDPRIQQELDDEAFLEYLCLLIRVPKSVVADPACMLLSNMTKNESTCRKLLELKTNAFPGLSDSEWMMDQLVEAFHKGHLKAYNEQAEFDFLASVFSNISGLHAGRMFFLKDAPDGLAPITKLQIFTEDANVIRRGGVITVIKNCCFETREHERLLDVNKLNTLPFILLPLCGNEEYDMEEFEQFPEEIQLLGDDKVGRT</sequence>
<accession>A0A1X2GGS9</accession>
<evidence type="ECO:0000313" key="4">
    <source>
        <dbReference type="Proteomes" id="UP000242146"/>
    </source>
</evidence>
<dbReference type="OrthoDB" id="338814at2759"/>
<keyword evidence="1" id="KW-0732">Signal</keyword>
<feature type="domain" description="Protein HGH1 N-terminal" evidence="2">
    <location>
        <begin position="102"/>
        <end position="274"/>
    </location>
</feature>
<gene>
    <name evidence="3" type="ORF">DM01DRAFT_1287654</name>
</gene>
<reference evidence="3 4" key="1">
    <citation type="submission" date="2016-07" db="EMBL/GenBank/DDBJ databases">
        <title>Pervasive Adenine N6-methylation of Active Genes in Fungi.</title>
        <authorList>
            <consortium name="DOE Joint Genome Institute"/>
            <person name="Mondo S.J."/>
            <person name="Dannebaum R.O."/>
            <person name="Kuo R.C."/>
            <person name="Labutti K."/>
            <person name="Haridas S."/>
            <person name="Kuo A."/>
            <person name="Salamov A."/>
            <person name="Ahrendt S.R."/>
            <person name="Lipzen A."/>
            <person name="Sullivan W."/>
            <person name="Andreopoulos W.B."/>
            <person name="Clum A."/>
            <person name="Lindquist E."/>
            <person name="Daum C."/>
            <person name="Ramamoorthy G.K."/>
            <person name="Gryganskyi A."/>
            <person name="Culley D."/>
            <person name="Magnuson J.K."/>
            <person name="James T.Y."/>
            <person name="O'Malley M.A."/>
            <person name="Stajich J.E."/>
            <person name="Spatafora J.W."/>
            <person name="Visel A."/>
            <person name="Grigoriev I.V."/>
        </authorList>
    </citation>
    <scope>NUCLEOTIDE SEQUENCE [LARGE SCALE GENOMIC DNA]</scope>
    <source>
        <strain evidence="3 4">NRRL 3301</strain>
    </source>
</reference>
<feature type="signal peptide" evidence="1">
    <location>
        <begin position="1"/>
        <end position="15"/>
    </location>
</feature>
<dbReference type="Proteomes" id="UP000242146">
    <property type="component" value="Unassembled WGS sequence"/>
</dbReference>
<feature type="chain" id="PRO_5011964848" evidence="1">
    <location>
        <begin position="16"/>
        <end position="278"/>
    </location>
</feature>
<dbReference type="InterPro" id="IPR039717">
    <property type="entry name" value="Hgh1"/>
</dbReference>
<comment type="caution">
    <text evidence="3">The sequence shown here is derived from an EMBL/GenBank/DDBJ whole genome shotgun (WGS) entry which is preliminary data.</text>
</comment>
<dbReference type="AlphaFoldDB" id="A0A1X2GGS9"/>
<organism evidence="3 4">
    <name type="scientific">Hesseltinella vesiculosa</name>
    <dbReference type="NCBI Taxonomy" id="101127"/>
    <lineage>
        <taxon>Eukaryota</taxon>
        <taxon>Fungi</taxon>
        <taxon>Fungi incertae sedis</taxon>
        <taxon>Mucoromycota</taxon>
        <taxon>Mucoromycotina</taxon>
        <taxon>Mucoromycetes</taxon>
        <taxon>Mucorales</taxon>
        <taxon>Cunninghamellaceae</taxon>
        <taxon>Hesseltinella</taxon>
    </lineage>
</organism>
<proteinExistence type="predicted"/>
<dbReference type="InterPro" id="IPR016024">
    <property type="entry name" value="ARM-type_fold"/>
</dbReference>
<keyword evidence="4" id="KW-1185">Reference proteome</keyword>
<dbReference type="PANTHER" id="PTHR13387">
    <property type="entry name" value="PROTEIN HGH1 HOMOLOG"/>
    <property type="match status" value="1"/>
</dbReference>
<dbReference type="InterPro" id="IPR007205">
    <property type="entry name" value="Protein_HGH1_N"/>
</dbReference>
<evidence type="ECO:0000256" key="1">
    <source>
        <dbReference type="SAM" id="SignalP"/>
    </source>
</evidence>
<dbReference type="Gene3D" id="1.25.10.10">
    <property type="entry name" value="Leucine-rich Repeat Variant"/>
    <property type="match status" value="1"/>
</dbReference>